<dbReference type="EMBL" id="FUYM01000003">
    <property type="protein sequence ID" value="SKB51772.1"/>
    <property type="molecule type" value="Genomic_DNA"/>
</dbReference>
<keyword evidence="2" id="KW-1185">Reference proteome</keyword>
<sequence>MSGFASFDPDRFVGEIRAPVAIGPAPLPSDWQHAITLLQDAARPSYASSARWAQVVQDAVIFANTRAEEAVQAGWTLGNVFGFDPDQPDGFVGLVIDIRGASVLRVDPNVAWIPHERGCRFHYRHMPDDSPLLWELARMGKGRRR</sequence>
<dbReference type="STRING" id="439228.SAMN06295920_103354"/>
<protein>
    <submittedName>
        <fullName evidence="1">Uncharacterized protein</fullName>
    </submittedName>
</protein>
<accession>A0A1T5BWM9</accession>
<gene>
    <name evidence="1" type="ORF">SAMN06295920_103354</name>
</gene>
<dbReference type="AlphaFoldDB" id="A0A1T5BWM9"/>
<name>A0A1T5BWM9_9SPHN</name>
<dbReference type="RefSeq" id="WP_079647697.1">
    <property type="nucleotide sequence ID" value="NZ_FUYM01000003.1"/>
</dbReference>
<organism evidence="1 2">
    <name type="scientific">Rhizorhabdus histidinilytica</name>
    <dbReference type="NCBI Taxonomy" id="439228"/>
    <lineage>
        <taxon>Bacteria</taxon>
        <taxon>Pseudomonadati</taxon>
        <taxon>Pseudomonadota</taxon>
        <taxon>Alphaproteobacteria</taxon>
        <taxon>Sphingomonadales</taxon>
        <taxon>Sphingomonadaceae</taxon>
        <taxon>Rhizorhabdus</taxon>
    </lineage>
</organism>
<proteinExistence type="predicted"/>
<dbReference type="Proteomes" id="UP000189818">
    <property type="component" value="Unassembled WGS sequence"/>
</dbReference>
<evidence type="ECO:0000313" key="1">
    <source>
        <dbReference type="EMBL" id="SKB51772.1"/>
    </source>
</evidence>
<evidence type="ECO:0000313" key="2">
    <source>
        <dbReference type="Proteomes" id="UP000189818"/>
    </source>
</evidence>
<reference evidence="2" key="1">
    <citation type="submission" date="2017-02" db="EMBL/GenBank/DDBJ databases">
        <authorList>
            <person name="Varghese N."/>
            <person name="Submissions S."/>
        </authorList>
    </citation>
    <scope>NUCLEOTIDE SEQUENCE [LARGE SCALE GENOMIC DNA]</scope>
    <source>
        <strain evidence="2">UM2</strain>
    </source>
</reference>